<dbReference type="RefSeq" id="WP_132223474.1">
    <property type="nucleotide sequence ID" value="NZ_SMGO01000002.1"/>
</dbReference>
<comment type="similarity">
    <text evidence="2">Belongs to the RbfA family.</text>
</comment>
<comment type="caution">
    <text evidence="3">The sequence shown here is derived from an EMBL/GenBank/DDBJ whole genome shotgun (WGS) entry which is preliminary data.</text>
</comment>
<dbReference type="Gene3D" id="3.30.300.20">
    <property type="match status" value="1"/>
</dbReference>
<dbReference type="InterPro" id="IPR015946">
    <property type="entry name" value="KH_dom-like_a/b"/>
</dbReference>
<dbReference type="Pfam" id="PF02033">
    <property type="entry name" value="RBFA"/>
    <property type="match status" value="1"/>
</dbReference>
<dbReference type="GO" id="GO:0030490">
    <property type="term" value="P:maturation of SSU-rRNA"/>
    <property type="evidence" value="ECO:0007669"/>
    <property type="project" value="UniProtKB-UniRule"/>
</dbReference>
<reference evidence="3 4" key="1">
    <citation type="submission" date="2019-03" db="EMBL/GenBank/DDBJ databases">
        <title>Genomic Encyclopedia of Archaeal and Bacterial Type Strains, Phase II (KMG-II): from individual species to whole genera.</title>
        <authorList>
            <person name="Goeker M."/>
        </authorList>
    </citation>
    <scope>NUCLEOTIDE SEQUENCE [LARGE SCALE GENOMIC DNA]</scope>
    <source>
        <strain evidence="3 4">DSM 22554</strain>
    </source>
</reference>
<comment type="subcellular location">
    <subcellularLocation>
        <location evidence="2">Cytoplasm</location>
    </subcellularLocation>
</comment>
<protein>
    <recommendedName>
        <fullName evidence="2">Ribosome-binding factor A</fullName>
    </recommendedName>
</protein>
<sequence length="124" mass="14444">MGIESKRQQRFAGIIQQDLAEIFLREGNTWLPGVMITVTRVRITSDLGIARVYLSFLPVKDPQEALEKIRNHGNEVRYKLGTRIRNQTKSIPVLEFYVDDSNDYMEHMDKLFEGINKDKQSEDE</sequence>
<keyword evidence="2" id="KW-0963">Cytoplasm</keyword>
<dbReference type="Proteomes" id="UP000294616">
    <property type="component" value="Unassembled WGS sequence"/>
</dbReference>
<dbReference type="GO" id="GO:0005829">
    <property type="term" value="C:cytosol"/>
    <property type="evidence" value="ECO:0007669"/>
    <property type="project" value="TreeGrafter"/>
</dbReference>
<gene>
    <name evidence="2" type="primary">rbfA</name>
    <name evidence="3" type="ORF">C8N28_1605</name>
</gene>
<dbReference type="EMBL" id="SMGO01000002">
    <property type="protein sequence ID" value="TCK83018.1"/>
    <property type="molecule type" value="Genomic_DNA"/>
</dbReference>
<evidence type="ECO:0000256" key="2">
    <source>
        <dbReference type="HAMAP-Rule" id="MF_00003"/>
    </source>
</evidence>
<comment type="subunit">
    <text evidence="2">Monomer. Binds 30S ribosomal subunits, but not 50S ribosomal subunits or 70S ribosomes.</text>
</comment>
<dbReference type="GO" id="GO:0043024">
    <property type="term" value="F:ribosomal small subunit binding"/>
    <property type="evidence" value="ECO:0007669"/>
    <property type="project" value="TreeGrafter"/>
</dbReference>
<name>A0A4R1LUI1_9SPHI</name>
<dbReference type="PANTHER" id="PTHR33515:SF1">
    <property type="entry name" value="RIBOSOME-BINDING FACTOR A, CHLOROPLASTIC-RELATED"/>
    <property type="match status" value="1"/>
</dbReference>
<keyword evidence="1 2" id="KW-0690">Ribosome biogenesis</keyword>
<evidence type="ECO:0000313" key="3">
    <source>
        <dbReference type="EMBL" id="TCK83018.1"/>
    </source>
</evidence>
<dbReference type="InterPro" id="IPR000238">
    <property type="entry name" value="RbfA"/>
</dbReference>
<dbReference type="PANTHER" id="PTHR33515">
    <property type="entry name" value="RIBOSOME-BINDING FACTOR A, CHLOROPLASTIC-RELATED"/>
    <property type="match status" value="1"/>
</dbReference>
<dbReference type="InterPro" id="IPR023799">
    <property type="entry name" value="RbfA_dom_sf"/>
</dbReference>
<organism evidence="3 4">
    <name type="scientific">Albibacterium bauzanense</name>
    <dbReference type="NCBI Taxonomy" id="653929"/>
    <lineage>
        <taxon>Bacteria</taxon>
        <taxon>Pseudomonadati</taxon>
        <taxon>Bacteroidota</taxon>
        <taxon>Sphingobacteriia</taxon>
        <taxon>Sphingobacteriales</taxon>
        <taxon>Sphingobacteriaceae</taxon>
        <taxon>Albibacterium</taxon>
    </lineage>
</organism>
<evidence type="ECO:0000313" key="4">
    <source>
        <dbReference type="Proteomes" id="UP000294616"/>
    </source>
</evidence>
<comment type="function">
    <text evidence="2">One of several proteins that assist in the late maturation steps of the functional core of the 30S ribosomal subunit. Associates with free 30S ribosomal subunits (but not with 30S subunits that are part of 70S ribosomes or polysomes). Required for efficient processing of 16S rRNA. May interact with the 5'-terminal helix region of 16S rRNA.</text>
</comment>
<dbReference type="OrthoDB" id="9811910at2"/>
<dbReference type="AlphaFoldDB" id="A0A4R1LUI1"/>
<dbReference type="HAMAP" id="MF_00003">
    <property type="entry name" value="RbfA"/>
    <property type="match status" value="1"/>
</dbReference>
<accession>A0A4R1LUI1</accession>
<keyword evidence="4" id="KW-1185">Reference proteome</keyword>
<proteinExistence type="inferred from homology"/>
<evidence type="ECO:0000256" key="1">
    <source>
        <dbReference type="ARBA" id="ARBA00022517"/>
    </source>
</evidence>
<dbReference type="SUPFAM" id="SSF89919">
    <property type="entry name" value="Ribosome-binding factor A, RbfA"/>
    <property type="match status" value="1"/>
</dbReference>